<feature type="transmembrane region" description="Helical" evidence="1">
    <location>
        <begin position="29"/>
        <end position="48"/>
    </location>
</feature>
<comment type="caution">
    <text evidence="2">The sequence shown here is derived from an EMBL/GenBank/DDBJ whole genome shotgun (WGS) entry which is preliminary data.</text>
</comment>
<reference evidence="3" key="1">
    <citation type="journal article" date="2018" name="Front. Microbiol.">
        <title>Genome-Based Analysis Reveals the Taxonomy and Diversity of the Family Idiomarinaceae.</title>
        <authorList>
            <person name="Liu Y."/>
            <person name="Lai Q."/>
            <person name="Shao Z."/>
        </authorList>
    </citation>
    <scope>NUCLEOTIDE SEQUENCE [LARGE SCALE GENOMIC DNA]</scope>
    <source>
        <strain evidence="3">AIS</strain>
    </source>
</reference>
<accession>A0A432WY01</accession>
<organism evidence="2 3">
    <name type="scientific">Aliidiomarina shirensis</name>
    <dbReference type="NCBI Taxonomy" id="1048642"/>
    <lineage>
        <taxon>Bacteria</taxon>
        <taxon>Pseudomonadati</taxon>
        <taxon>Pseudomonadota</taxon>
        <taxon>Gammaproteobacteria</taxon>
        <taxon>Alteromonadales</taxon>
        <taxon>Idiomarinaceae</taxon>
        <taxon>Aliidiomarina</taxon>
    </lineage>
</organism>
<name>A0A432WY01_9GAMM</name>
<sequence length="168" mass="18802">MKYLMMIPMLGLGLIQVITWFGILPPTYLTISLSVACIVVFLVGLISVKRYAGRTGASFGEEILGNLNLKPFLCGLILLAYFFFNFFYSVSMGGNTKVENGKYFALRERPKEFYEISELEYNERQPHQVRALTGHTLLVGVVGFVMFCASRSSNKSSKKDAQNTRASS</sequence>
<keyword evidence="1" id="KW-0812">Transmembrane</keyword>
<keyword evidence="1" id="KW-1133">Transmembrane helix</keyword>
<dbReference type="OrthoDB" id="9884366at2"/>
<gene>
    <name evidence="2" type="ORF">CWE13_03055</name>
</gene>
<proteinExistence type="predicted"/>
<evidence type="ECO:0000256" key="1">
    <source>
        <dbReference type="SAM" id="Phobius"/>
    </source>
</evidence>
<feature type="transmembrane region" description="Helical" evidence="1">
    <location>
        <begin position="7"/>
        <end position="23"/>
    </location>
</feature>
<dbReference type="Proteomes" id="UP000286934">
    <property type="component" value="Unassembled WGS sequence"/>
</dbReference>
<evidence type="ECO:0000313" key="2">
    <source>
        <dbReference type="EMBL" id="RUO38639.1"/>
    </source>
</evidence>
<feature type="transmembrane region" description="Helical" evidence="1">
    <location>
        <begin position="129"/>
        <end position="149"/>
    </location>
</feature>
<dbReference type="RefSeq" id="WP_126805854.1">
    <property type="nucleotide sequence ID" value="NZ_PIPP01000001.1"/>
</dbReference>
<protein>
    <submittedName>
        <fullName evidence="2">Uncharacterized protein</fullName>
    </submittedName>
</protein>
<feature type="transmembrane region" description="Helical" evidence="1">
    <location>
        <begin position="69"/>
        <end position="88"/>
    </location>
</feature>
<evidence type="ECO:0000313" key="3">
    <source>
        <dbReference type="Proteomes" id="UP000286934"/>
    </source>
</evidence>
<dbReference type="AlphaFoldDB" id="A0A432WY01"/>
<dbReference type="EMBL" id="PIPP01000001">
    <property type="protein sequence ID" value="RUO38639.1"/>
    <property type="molecule type" value="Genomic_DNA"/>
</dbReference>
<keyword evidence="3" id="KW-1185">Reference proteome</keyword>
<keyword evidence="1" id="KW-0472">Membrane</keyword>